<comment type="caution">
    <text evidence="1">The sequence shown here is derived from an EMBL/GenBank/DDBJ whole genome shotgun (WGS) entry which is preliminary data.</text>
</comment>
<evidence type="ECO:0000313" key="1">
    <source>
        <dbReference type="EMBL" id="GIY50251.1"/>
    </source>
</evidence>
<dbReference type="EMBL" id="BPLR01011957">
    <property type="protein sequence ID" value="GIY50251.1"/>
    <property type="molecule type" value="Genomic_DNA"/>
</dbReference>
<accession>A0AAV4TYG5</accession>
<keyword evidence="2" id="KW-1185">Reference proteome</keyword>
<proteinExistence type="predicted"/>
<organism evidence="1 2">
    <name type="scientific">Caerostris extrusa</name>
    <name type="common">Bark spider</name>
    <name type="synonym">Caerostris bankana</name>
    <dbReference type="NCBI Taxonomy" id="172846"/>
    <lineage>
        <taxon>Eukaryota</taxon>
        <taxon>Metazoa</taxon>
        <taxon>Ecdysozoa</taxon>
        <taxon>Arthropoda</taxon>
        <taxon>Chelicerata</taxon>
        <taxon>Arachnida</taxon>
        <taxon>Araneae</taxon>
        <taxon>Araneomorphae</taxon>
        <taxon>Entelegynae</taxon>
        <taxon>Araneoidea</taxon>
        <taxon>Araneidae</taxon>
        <taxon>Caerostris</taxon>
    </lineage>
</organism>
<gene>
    <name evidence="1" type="ORF">CEXT_605281</name>
</gene>
<reference evidence="1 2" key="1">
    <citation type="submission" date="2021-06" db="EMBL/GenBank/DDBJ databases">
        <title>Caerostris extrusa draft genome.</title>
        <authorList>
            <person name="Kono N."/>
            <person name="Arakawa K."/>
        </authorList>
    </citation>
    <scope>NUCLEOTIDE SEQUENCE [LARGE SCALE GENOMIC DNA]</scope>
</reference>
<dbReference type="AlphaFoldDB" id="A0AAV4TYG5"/>
<dbReference type="Proteomes" id="UP001054945">
    <property type="component" value="Unassembled WGS sequence"/>
</dbReference>
<sequence length="70" mass="7908">MLLNVTSIPAKALEHTLDHRVPSVTPNEHCLVTRKTQEKTQIETARFLVLRVGGDLRLPFKHLLHEDEGG</sequence>
<protein>
    <submittedName>
        <fullName evidence="1">Uncharacterized protein</fullName>
    </submittedName>
</protein>
<name>A0AAV4TYG5_CAEEX</name>
<evidence type="ECO:0000313" key="2">
    <source>
        <dbReference type="Proteomes" id="UP001054945"/>
    </source>
</evidence>